<dbReference type="RefSeq" id="WP_146535916.1">
    <property type="nucleotide sequence ID" value="NZ_SJPX01000004.1"/>
</dbReference>
<dbReference type="InterPro" id="IPR046525">
    <property type="entry name" value="DUF6702"/>
</dbReference>
<dbReference type="OrthoDB" id="273910at2"/>
<evidence type="ECO:0000256" key="1">
    <source>
        <dbReference type="SAM" id="MobiDB-lite"/>
    </source>
</evidence>
<reference evidence="2 3" key="1">
    <citation type="submission" date="2019-02" db="EMBL/GenBank/DDBJ databases">
        <title>Deep-cultivation of Planctomycetes and their phenomic and genomic characterization uncovers novel biology.</title>
        <authorList>
            <person name="Wiegand S."/>
            <person name="Jogler M."/>
            <person name="Boedeker C."/>
            <person name="Pinto D."/>
            <person name="Vollmers J."/>
            <person name="Rivas-Marin E."/>
            <person name="Kohn T."/>
            <person name="Peeters S.H."/>
            <person name="Heuer A."/>
            <person name="Rast P."/>
            <person name="Oberbeckmann S."/>
            <person name="Bunk B."/>
            <person name="Jeske O."/>
            <person name="Meyerdierks A."/>
            <person name="Storesund J.E."/>
            <person name="Kallscheuer N."/>
            <person name="Luecker S."/>
            <person name="Lage O.M."/>
            <person name="Pohl T."/>
            <person name="Merkel B.J."/>
            <person name="Hornburger P."/>
            <person name="Mueller R.-W."/>
            <person name="Bruemmer F."/>
            <person name="Labrenz M."/>
            <person name="Spormann A.M."/>
            <person name="Op Den Camp H."/>
            <person name="Overmann J."/>
            <person name="Amann R."/>
            <person name="Jetten M.S.M."/>
            <person name="Mascher T."/>
            <person name="Medema M.H."/>
            <person name="Devos D.P."/>
            <person name="Kaster A.-K."/>
            <person name="Ovreas L."/>
            <person name="Rohde M."/>
            <person name="Galperin M.Y."/>
            <person name="Jogler C."/>
        </authorList>
    </citation>
    <scope>NUCLEOTIDE SEQUENCE [LARGE SCALE GENOMIC DNA]</scope>
    <source>
        <strain evidence="2 3">Poly59</strain>
    </source>
</reference>
<sequence>MAFLSLILALLVHPVHETVTEVQWNPQTRRMEVAVRLDIEDEQWIKTKVGGGDQTPIWAIRYLQKRVRITNPPEPKSSPESKVAKDSATYHWIGRDRDGAHVWWYFEIQPTDGKRPEWIDCRLLFDREPDFLHRLLLLNHTPPRAMNLTATRSRVRLDAAADTVSPGKTNPKNTTDHDEAPLPPTDL</sequence>
<feature type="region of interest" description="Disordered" evidence="1">
    <location>
        <begin position="158"/>
        <end position="187"/>
    </location>
</feature>
<dbReference type="Pfam" id="PF20420">
    <property type="entry name" value="DUF6702"/>
    <property type="match status" value="1"/>
</dbReference>
<organism evidence="2 3">
    <name type="scientific">Rubripirellula reticaptiva</name>
    <dbReference type="NCBI Taxonomy" id="2528013"/>
    <lineage>
        <taxon>Bacteria</taxon>
        <taxon>Pseudomonadati</taxon>
        <taxon>Planctomycetota</taxon>
        <taxon>Planctomycetia</taxon>
        <taxon>Pirellulales</taxon>
        <taxon>Pirellulaceae</taxon>
        <taxon>Rubripirellula</taxon>
    </lineage>
</organism>
<dbReference type="AlphaFoldDB" id="A0A5C6ENT2"/>
<evidence type="ECO:0000313" key="2">
    <source>
        <dbReference type="EMBL" id="TWU49707.1"/>
    </source>
</evidence>
<dbReference type="Proteomes" id="UP000317977">
    <property type="component" value="Unassembled WGS sequence"/>
</dbReference>
<name>A0A5C6ENT2_9BACT</name>
<accession>A0A5C6ENT2</accession>
<comment type="caution">
    <text evidence="2">The sequence shown here is derived from an EMBL/GenBank/DDBJ whole genome shotgun (WGS) entry which is preliminary data.</text>
</comment>
<dbReference type="EMBL" id="SJPX01000004">
    <property type="protein sequence ID" value="TWU49707.1"/>
    <property type="molecule type" value="Genomic_DNA"/>
</dbReference>
<gene>
    <name evidence="2" type="ORF">Poly59_43310</name>
</gene>
<keyword evidence="3" id="KW-1185">Reference proteome</keyword>
<proteinExistence type="predicted"/>
<evidence type="ECO:0000313" key="3">
    <source>
        <dbReference type="Proteomes" id="UP000317977"/>
    </source>
</evidence>
<protein>
    <submittedName>
        <fullName evidence="2">Uncharacterized protein</fullName>
    </submittedName>
</protein>